<organism evidence="1 2">
    <name type="scientific">Ehrlichia ruminantium</name>
    <name type="common">heartwater rickettsia</name>
    <name type="synonym">Cowdria ruminantium</name>
    <dbReference type="NCBI Taxonomy" id="779"/>
    <lineage>
        <taxon>Bacteria</taxon>
        <taxon>Pseudomonadati</taxon>
        <taxon>Pseudomonadota</taxon>
        <taxon>Alphaproteobacteria</taxon>
        <taxon>Rickettsiales</taxon>
        <taxon>Anaplasmataceae</taxon>
        <taxon>Ehrlichia</taxon>
    </lineage>
</organism>
<dbReference type="Proteomes" id="UP000092731">
    <property type="component" value="Unassembled WGS sequence"/>
</dbReference>
<proteinExistence type="predicted"/>
<evidence type="ECO:0000313" key="2">
    <source>
        <dbReference type="Proteomes" id="UP000092731"/>
    </source>
</evidence>
<reference evidence="2" key="1">
    <citation type="submission" date="2016-05" db="EMBL/GenBank/DDBJ databases">
        <title>Draft genome sequences of four strains of Ehrlichia ruminantium, a tick-borne pathogen of ruminants, isolated from Zimbabwe, The Gambia and Ghana.</title>
        <authorList>
            <person name="Nakao R."/>
            <person name="Jongejan F."/>
            <person name="Sugimoto C."/>
        </authorList>
    </citation>
    <scope>NUCLEOTIDE SEQUENCE [LARGE SCALE GENOMIC DNA]</scope>
    <source>
        <strain evidence="2">Pokoase 417</strain>
    </source>
</reference>
<comment type="caution">
    <text evidence="1">The sequence shown here is derived from an EMBL/GenBank/DDBJ whole genome shotgun (WGS) entry which is preliminary data.</text>
</comment>
<dbReference type="EMBL" id="BDDM01000386">
    <property type="protein sequence ID" value="GAT79002.1"/>
    <property type="molecule type" value="Genomic_DNA"/>
</dbReference>
<evidence type="ECO:0000313" key="1">
    <source>
        <dbReference type="EMBL" id="GAT79002.1"/>
    </source>
</evidence>
<sequence>EASCVSISKAKQMHNSNVHIGLVTCYISF</sequence>
<protein>
    <submittedName>
        <fullName evidence="1">Uncharacterized protein</fullName>
    </submittedName>
</protein>
<name>A0A170TNJ6_EHRRU</name>
<accession>A0A170TNJ6</accession>
<dbReference type="AlphaFoldDB" id="A0A170TNJ6"/>
<feature type="non-terminal residue" evidence="1">
    <location>
        <position position="1"/>
    </location>
</feature>
<gene>
    <name evidence="1" type="ORF">EHRUM3_12360</name>
</gene>